<dbReference type="EMBL" id="ABYH01000059">
    <property type="protein sequence ID" value="EEC97692.1"/>
    <property type="molecule type" value="Genomic_DNA"/>
</dbReference>
<keyword evidence="1" id="KW-0472">Membrane</keyword>
<dbReference type="HOGENOM" id="CLU_3255261_0_0_10"/>
<gene>
    <name evidence="2" type="ORF">PRABACTJOHN_00882</name>
</gene>
<name>B7B786_9BACT</name>
<dbReference type="AlphaFoldDB" id="B7B786"/>
<protein>
    <submittedName>
        <fullName evidence="2">Uncharacterized protein</fullName>
    </submittedName>
</protein>
<reference evidence="2 3" key="1">
    <citation type="submission" date="2008-10" db="EMBL/GenBank/DDBJ databases">
        <title>Draft genome sequence of Parabacteroides johnsonii (DSM 18315).</title>
        <authorList>
            <person name="Sudarsanam P."/>
            <person name="Ley R."/>
            <person name="Guruge J."/>
            <person name="Turnbaugh P.J."/>
            <person name="Mahowald M."/>
            <person name="Liep D."/>
            <person name="Gordon J."/>
        </authorList>
    </citation>
    <scope>NUCLEOTIDE SEQUENCE [LARGE SCALE GENOMIC DNA]</scope>
    <source>
        <strain evidence="2 3">DSM 18315</strain>
    </source>
</reference>
<dbReference type="Proteomes" id="UP000005510">
    <property type="component" value="Unassembled WGS sequence"/>
</dbReference>
<proteinExistence type="predicted"/>
<feature type="transmembrane region" description="Helical" evidence="1">
    <location>
        <begin position="6"/>
        <end position="25"/>
    </location>
</feature>
<evidence type="ECO:0000313" key="3">
    <source>
        <dbReference type="Proteomes" id="UP000005510"/>
    </source>
</evidence>
<organism evidence="2 3">
    <name type="scientific">Parabacteroides johnsonii DSM 18315</name>
    <dbReference type="NCBI Taxonomy" id="537006"/>
    <lineage>
        <taxon>Bacteria</taxon>
        <taxon>Pseudomonadati</taxon>
        <taxon>Bacteroidota</taxon>
        <taxon>Bacteroidia</taxon>
        <taxon>Bacteroidales</taxon>
        <taxon>Tannerellaceae</taxon>
        <taxon>Parabacteroides</taxon>
    </lineage>
</organism>
<keyword evidence="1" id="KW-1133">Transmembrane helix</keyword>
<comment type="caution">
    <text evidence="2">The sequence shown here is derived from an EMBL/GenBank/DDBJ whole genome shotgun (WGS) entry which is preliminary data.</text>
</comment>
<sequence length="42" mass="5000">MQTRATNSDFICFCIYVFFLFSGMFKSNQSRKYAHVFFVGFI</sequence>
<evidence type="ECO:0000256" key="1">
    <source>
        <dbReference type="SAM" id="Phobius"/>
    </source>
</evidence>
<reference evidence="2 3" key="2">
    <citation type="submission" date="2008-10" db="EMBL/GenBank/DDBJ databases">
        <authorList>
            <person name="Fulton L."/>
            <person name="Clifton S."/>
            <person name="Fulton B."/>
            <person name="Xu J."/>
            <person name="Minx P."/>
            <person name="Pepin K.H."/>
            <person name="Johnson M."/>
            <person name="Bhonagiri V."/>
            <person name="Nash W.E."/>
            <person name="Mardis E.R."/>
            <person name="Wilson R.K."/>
        </authorList>
    </citation>
    <scope>NUCLEOTIDE SEQUENCE [LARGE SCALE GENOMIC DNA]</scope>
    <source>
        <strain evidence="2 3">DSM 18315</strain>
    </source>
</reference>
<accession>B7B786</accession>
<dbReference type="STRING" id="537006.PRABACTJOHN_00882"/>
<keyword evidence="1" id="KW-0812">Transmembrane</keyword>
<evidence type="ECO:0000313" key="2">
    <source>
        <dbReference type="EMBL" id="EEC97692.1"/>
    </source>
</evidence>